<comment type="similarity">
    <text evidence="2">Belongs to the major facilitator superfamily. MFSD6 family.</text>
</comment>
<feature type="region of interest" description="Disordered" evidence="6">
    <location>
        <begin position="662"/>
        <end position="683"/>
    </location>
</feature>
<evidence type="ECO:0000313" key="9">
    <source>
        <dbReference type="EMBL" id="TRY69318.1"/>
    </source>
</evidence>
<keyword evidence="5 7" id="KW-0472">Membrane</keyword>
<feature type="transmembrane region" description="Helical" evidence="7">
    <location>
        <begin position="500"/>
        <end position="519"/>
    </location>
</feature>
<feature type="region of interest" description="Disordered" evidence="6">
    <location>
        <begin position="408"/>
        <end position="432"/>
    </location>
</feature>
<evidence type="ECO:0000256" key="5">
    <source>
        <dbReference type="ARBA" id="ARBA00023136"/>
    </source>
</evidence>
<keyword evidence="4 7" id="KW-1133">Transmembrane helix</keyword>
<evidence type="ECO:0000256" key="1">
    <source>
        <dbReference type="ARBA" id="ARBA00004141"/>
    </source>
</evidence>
<evidence type="ECO:0000256" key="3">
    <source>
        <dbReference type="ARBA" id="ARBA00022692"/>
    </source>
</evidence>
<dbReference type="CDD" id="cd17335">
    <property type="entry name" value="MFS_MFSD6"/>
    <property type="match status" value="1"/>
</dbReference>
<feature type="transmembrane region" description="Helical" evidence="7">
    <location>
        <begin position="531"/>
        <end position="553"/>
    </location>
</feature>
<dbReference type="EMBL" id="VCGU01000010">
    <property type="protein sequence ID" value="TRY69318.1"/>
    <property type="molecule type" value="Genomic_DNA"/>
</dbReference>
<evidence type="ECO:0000256" key="2">
    <source>
        <dbReference type="ARBA" id="ARBA00005241"/>
    </source>
</evidence>
<feature type="region of interest" description="Disordered" evidence="6">
    <location>
        <begin position="745"/>
        <end position="767"/>
    </location>
</feature>
<gene>
    <name evidence="9" type="ORF">TCAL_14242</name>
</gene>
<reference evidence="9 10" key="1">
    <citation type="journal article" date="2018" name="Nat. Ecol. Evol.">
        <title>Genomic signatures of mitonuclear coevolution across populations of Tigriopus californicus.</title>
        <authorList>
            <person name="Barreto F.S."/>
            <person name="Watson E.T."/>
            <person name="Lima T.G."/>
            <person name="Willett C.S."/>
            <person name="Edmands S."/>
            <person name="Li W."/>
            <person name="Burton R.S."/>
        </authorList>
    </citation>
    <scope>NUCLEOTIDE SEQUENCE [LARGE SCALE GENOMIC DNA]</scope>
    <source>
        <strain evidence="9 10">San Diego</strain>
    </source>
</reference>
<dbReference type="STRING" id="6832.A0A553NV62"/>
<feature type="domain" description="Major facilitator superfamily associated" evidence="8">
    <location>
        <begin position="91"/>
        <end position="623"/>
    </location>
</feature>
<proteinExistence type="inferred from homology"/>
<dbReference type="InterPro" id="IPR024989">
    <property type="entry name" value="MFS_assoc_dom"/>
</dbReference>
<dbReference type="PANTHER" id="PTHR16172">
    <property type="entry name" value="MAJOR FACILITATOR SUPERFAMILY DOMAIN-CONTAINING PROTEIN 6-LIKE"/>
    <property type="match status" value="1"/>
</dbReference>
<feature type="transmembrane region" description="Helical" evidence="7">
    <location>
        <begin position="293"/>
        <end position="315"/>
    </location>
</feature>
<dbReference type="SUPFAM" id="SSF103473">
    <property type="entry name" value="MFS general substrate transporter"/>
    <property type="match status" value="1"/>
</dbReference>
<dbReference type="AlphaFoldDB" id="A0A553NV62"/>
<protein>
    <recommendedName>
        <fullName evidence="8">Major facilitator superfamily associated domain-containing protein</fullName>
    </recommendedName>
</protein>
<evidence type="ECO:0000256" key="6">
    <source>
        <dbReference type="SAM" id="MobiDB-lite"/>
    </source>
</evidence>
<organism evidence="9 10">
    <name type="scientific">Tigriopus californicus</name>
    <name type="common">Marine copepod</name>
    <dbReference type="NCBI Taxonomy" id="6832"/>
    <lineage>
        <taxon>Eukaryota</taxon>
        <taxon>Metazoa</taxon>
        <taxon>Ecdysozoa</taxon>
        <taxon>Arthropoda</taxon>
        <taxon>Crustacea</taxon>
        <taxon>Multicrustacea</taxon>
        <taxon>Hexanauplia</taxon>
        <taxon>Copepoda</taxon>
        <taxon>Harpacticoida</taxon>
        <taxon>Harpacticidae</taxon>
        <taxon>Tigriopus</taxon>
    </lineage>
</organism>
<sequence length="767" mass="85095">MSISNENYDVGGTGGALFAESGPKKIPTKGAQALGDEYKAPPGLPGWKQPSYDDDDRVDPASLKNPMSGPAASILSRFFPDPVDQSLALAKFFYFFFFAAFGSLLPLLGVYFKQQGMDASQCGFLMGIRAIIEYLATPFWNKMSGRFQKGKIMLLIAVGSWIVFTLPIGFIHPPVVSCKYFNGTQYLLKLPKTEERTKRSVEDAWDNYPESDLDWLTPDTVDELPRALPLASGMNNLRMKRGIYDHRWAPGYVVGTSPQAIMFTYNYNENKHKEWVSPAYSNEVFERAGVHKVFFLITLLVIIGEFFSSPAIALADSAVITLLGEQHQDRYGKQRMWGSIGWAATMFFMGMVLDHSHFEHSKCDPHDGQKNYHVCFFVFAFLMFLAFLVATQIPFRYSVVPTNNVPMTTMPQQQLNGEGKSQHPKKSDQGESLKNMAEKTKVFAMQLRSMPEFNAVFKAMANIRLLTFMLVAWIMGIGMGLIFTFLFWHLQDFGGGPTLFGIASVINHISEMAAFFYSFKIINKFGHIKVLAAGLLCSCIRFLYISFITWPWLVLPFEFVQGITHAAMWAACCSFITHNTDAKLRSSAQGFLQGIHHGFGKFCGAVFGGMLIKTNGTVAVFRAYGFTCLVVLVIFIAVNFYNRSEGELNGDLSQDFDPRTQAESVGTHLTPHGVPSGGMSRALSNTTLEQPNMETDTSAPNLGVPGAAQNPFLADAAMADANNPFSYNVQGQRIGGATESEDQYYGRGYSQAQSGYSSSGFGKYHDL</sequence>
<dbReference type="PANTHER" id="PTHR16172:SF2">
    <property type="entry name" value="MAJOR FACILITATOR SUPERFAMILY DOMAIN-CONTAINING PROTEIN 6"/>
    <property type="match status" value="1"/>
</dbReference>
<dbReference type="GO" id="GO:0016020">
    <property type="term" value="C:membrane"/>
    <property type="evidence" value="ECO:0007669"/>
    <property type="project" value="UniProtKB-SubCell"/>
</dbReference>
<dbReference type="Proteomes" id="UP000318571">
    <property type="component" value="Chromosome 1"/>
</dbReference>
<comment type="subcellular location">
    <subcellularLocation>
        <location evidence="1">Membrane</location>
        <topology evidence="1">Multi-pass membrane protein</topology>
    </subcellularLocation>
</comment>
<keyword evidence="10" id="KW-1185">Reference proteome</keyword>
<feature type="transmembrane region" description="Helical" evidence="7">
    <location>
        <begin position="152"/>
        <end position="171"/>
    </location>
</feature>
<evidence type="ECO:0000256" key="4">
    <source>
        <dbReference type="ARBA" id="ARBA00022989"/>
    </source>
</evidence>
<comment type="caution">
    <text evidence="9">The sequence shown here is derived from an EMBL/GenBank/DDBJ whole genome shotgun (WGS) entry which is preliminary data.</text>
</comment>
<dbReference type="InterPro" id="IPR036259">
    <property type="entry name" value="MFS_trans_sf"/>
</dbReference>
<feature type="region of interest" description="Disordered" evidence="6">
    <location>
        <begin position="39"/>
        <end position="60"/>
    </location>
</feature>
<feature type="transmembrane region" description="Helical" evidence="7">
    <location>
        <begin position="373"/>
        <end position="390"/>
    </location>
</feature>
<dbReference type="InterPro" id="IPR051717">
    <property type="entry name" value="MFS_MFSD6"/>
</dbReference>
<feature type="transmembrane region" description="Helical" evidence="7">
    <location>
        <begin position="92"/>
        <end position="112"/>
    </location>
</feature>
<accession>A0A553NV62</accession>
<dbReference type="OMA" id="ANQHNPF"/>
<keyword evidence="3 7" id="KW-0812">Transmembrane</keyword>
<dbReference type="Gene3D" id="1.20.1250.20">
    <property type="entry name" value="MFS general substrate transporter like domains"/>
    <property type="match status" value="3"/>
</dbReference>
<feature type="transmembrane region" description="Helical" evidence="7">
    <location>
        <begin position="465"/>
        <end position="488"/>
    </location>
</feature>
<evidence type="ECO:0000259" key="8">
    <source>
        <dbReference type="Pfam" id="PF12832"/>
    </source>
</evidence>
<feature type="transmembrane region" description="Helical" evidence="7">
    <location>
        <begin position="618"/>
        <end position="641"/>
    </location>
</feature>
<dbReference type="Pfam" id="PF12832">
    <property type="entry name" value="MFS_1_like"/>
    <property type="match status" value="1"/>
</dbReference>
<name>A0A553NV62_TIGCA</name>
<evidence type="ECO:0000256" key="7">
    <source>
        <dbReference type="SAM" id="Phobius"/>
    </source>
</evidence>
<evidence type="ECO:0000313" key="10">
    <source>
        <dbReference type="Proteomes" id="UP000318571"/>
    </source>
</evidence>
<feature type="transmembrane region" description="Helical" evidence="7">
    <location>
        <begin position="336"/>
        <end position="353"/>
    </location>
</feature>